<dbReference type="PANTHER" id="PTHR36766">
    <property type="entry name" value="PLANT BROAD-SPECTRUM MILDEW RESISTANCE PROTEIN RPW8"/>
    <property type="match status" value="1"/>
</dbReference>
<reference evidence="10 11" key="1">
    <citation type="journal article" date="2021" name="Commun. Biol.">
        <title>The genome of Shorea leprosula (Dipterocarpaceae) highlights the ecological relevance of drought in aseasonal tropical rainforests.</title>
        <authorList>
            <person name="Ng K.K.S."/>
            <person name="Kobayashi M.J."/>
            <person name="Fawcett J.A."/>
            <person name="Hatakeyama M."/>
            <person name="Paape T."/>
            <person name="Ng C.H."/>
            <person name="Ang C.C."/>
            <person name="Tnah L.H."/>
            <person name="Lee C.T."/>
            <person name="Nishiyama T."/>
            <person name="Sese J."/>
            <person name="O'Brien M.J."/>
            <person name="Copetti D."/>
            <person name="Mohd Noor M.I."/>
            <person name="Ong R.C."/>
            <person name="Putra M."/>
            <person name="Sireger I.Z."/>
            <person name="Indrioko S."/>
            <person name="Kosugi Y."/>
            <person name="Izuno A."/>
            <person name="Isagi Y."/>
            <person name="Lee S.L."/>
            <person name="Shimizu K.K."/>
        </authorList>
    </citation>
    <scope>NUCLEOTIDE SEQUENCE [LARGE SCALE GENOMIC DNA]</scope>
    <source>
        <strain evidence="10">214</strain>
    </source>
</reference>
<comment type="caution">
    <text evidence="10">The sequence shown here is derived from an EMBL/GenBank/DDBJ whole genome shotgun (WGS) entry which is preliminary data.</text>
</comment>
<evidence type="ECO:0008006" key="12">
    <source>
        <dbReference type="Google" id="ProtNLM"/>
    </source>
</evidence>
<dbReference type="SUPFAM" id="SSF52058">
    <property type="entry name" value="L domain-like"/>
    <property type="match status" value="3"/>
</dbReference>
<dbReference type="PRINTS" id="PR00364">
    <property type="entry name" value="DISEASERSIST"/>
</dbReference>
<dbReference type="InterPro" id="IPR002182">
    <property type="entry name" value="NB-ARC"/>
</dbReference>
<evidence type="ECO:0000259" key="7">
    <source>
        <dbReference type="Pfam" id="PF18052"/>
    </source>
</evidence>
<organism evidence="10 11">
    <name type="scientific">Rubroshorea leprosula</name>
    <dbReference type="NCBI Taxonomy" id="152421"/>
    <lineage>
        <taxon>Eukaryota</taxon>
        <taxon>Viridiplantae</taxon>
        <taxon>Streptophyta</taxon>
        <taxon>Embryophyta</taxon>
        <taxon>Tracheophyta</taxon>
        <taxon>Spermatophyta</taxon>
        <taxon>Magnoliopsida</taxon>
        <taxon>eudicotyledons</taxon>
        <taxon>Gunneridae</taxon>
        <taxon>Pentapetalae</taxon>
        <taxon>rosids</taxon>
        <taxon>malvids</taxon>
        <taxon>Malvales</taxon>
        <taxon>Dipterocarpaceae</taxon>
        <taxon>Rubroshorea</taxon>
    </lineage>
</organism>
<dbReference type="Pfam" id="PF25019">
    <property type="entry name" value="LRR_R13L1-DRL21"/>
    <property type="match status" value="1"/>
</dbReference>
<dbReference type="InterPro" id="IPR032675">
    <property type="entry name" value="LRR_dom_sf"/>
</dbReference>
<dbReference type="InterPro" id="IPR056789">
    <property type="entry name" value="LRR_R13L1-DRL21"/>
</dbReference>
<dbReference type="AlphaFoldDB" id="A0AAV5MGA5"/>
<gene>
    <name evidence="10" type="ORF">SLEP1_g55698</name>
</gene>
<dbReference type="Proteomes" id="UP001054252">
    <property type="component" value="Unassembled WGS sequence"/>
</dbReference>
<dbReference type="InterPro" id="IPR057135">
    <property type="entry name" value="At4g27190-like_LRR"/>
</dbReference>
<dbReference type="Pfam" id="PF00931">
    <property type="entry name" value="NB-ARC"/>
    <property type="match status" value="1"/>
</dbReference>
<accession>A0AAV5MGA5</accession>
<proteinExistence type="predicted"/>
<keyword evidence="5" id="KW-0067">ATP-binding</keyword>
<keyword evidence="11" id="KW-1185">Reference proteome</keyword>
<dbReference type="PANTHER" id="PTHR36766:SF30">
    <property type="entry name" value="TIR-NBS TYPE DISEASE RESISTANCE PROTEIN-RELATED"/>
    <property type="match status" value="1"/>
</dbReference>
<keyword evidence="3" id="KW-0547">Nucleotide-binding</keyword>
<dbReference type="GO" id="GO:0051707">
    <property type="term" value="P:response to other organism"/>
    <property type="evidence" value="ECO:0007669"/>
    <property type="project" value="UniProtKB-ARBA"/>
</dbReference>
<dbReference type="Gene3D" id="1.20.5.4130">
    <property type="match status" value="1"/>
</dbReference>
<dbReference type="SUPFAM" id="SSF52540">
    <property type="entry name" value="P-loop containing nucleoside triphosphate hydrolases"/>
    <property type="match status" value="1"/>
</dbReference>
<protein>
    <recommendedName>
        <fullName evidence="12">Rx N-terminal domain-containing protein</fullName>
    </recommendedName>
</protein>
<feature type="domain" description="Disease resistance N-terminal" evidence="7">
    <location>
        <begin position="19"/>
        <end position="106"/>
    </location>
</feature>
<evidence type="ECO:0000313" key="11">
    <source>
        <dbReference type="Proteomes" id="UP001054252"/>
    </source>
</evidence>
<keyword evidence="4" id="KW-0611">Plant defense</keyword>
<evidence type="ECO:0000259" key="8">
    <source>
        <dbReference type="Pfam" id="PF23247"/>
    </source>
</evidence>
<dbReference type="InterPro" id="IPR027417">
    <property type="entry name" value="P-loop_NTPase"/>
</dbReference>
<evidence type="ECO:0000256" key="1">
    <source>
        <dbReference type="ARBA" id="ARBA00022614"/>
    </source>
</evidence>
<evidence type="ECO:0000256" key="4">
    <source>
        <dbReference type="ARBA" id="ARBA00022821"/>
    </source>
</evidence>
<sequence length="987" mass="112058">MEALSLVGGSLLSATFDLLFEKLNGYLSDQLRNSKEEVLAQVESWKILLPKITAVLQHAEENHVVNQFVKSSLDDLRDLASDMEDILEEFVIDAKRSELIAESEARPSKRQRITSTVNRFFSSNMAKPNQEVNSMLKDLSGRLQKIDSGMRSLDLINLALKLEDKSHRVIAKRLPESSLLEDKVLGRDSDKDAILQRLLEDGGSLEQDFVIPIVGMGGLGKTTLARLIYNDEKLEGRKLTKLPTTIGNLIDLHHLDISDTSYLQEMPSGIGNLKNLVTLPKLIVGKASGLMRLSDLKNLLQVRGRLSILDLQNVLEIQDAREANLDKIHGLEELVLGWAAPDNDRDESILQKQVLSWLKPHSNLKSLKISCYGGKRYPNWICDPLLFLNLSSMELSNCKRCILLPSLGLLPILRKLIIEGMKAIEAVGPEFYGQHESFRSLEELVFQNMSNWKEWTSPTRSEGEFPCLRRLVIQNCPKLLGQLPSNLSSLKELDVRRCNAMLLKSMGNLTSLANLRIEKISELTCLPMSMSLPSLKELYIENCNRVLLKSMVDLTSLTNLRIQRVVELPSLPESFTQFLTTLETLYIGDCDDLTCLWEEGPEVEQSLLPFNLKHLSLKQCKALESLPTAMMVQMDGSSSSNTGMLMLRLEKFEIYGCDSLKSFPRGRLPVTLKYLKIEDCKGLESLPDVDGDNNSNLHLEIRNVPCLYSSKGCHRLLTFLKKFTVNDGGEWLESFPERIVQYCTGLQSIKIDSCKMLKSLPNLDFISNLVELYIYSCEVLESLPEELGLYTPNLKDLRIRRCENFRSVPQTMYQLKSLRRLGMKDCPSIEFIPDGGLPPNLKDLHLQRCVNLKSVPKTMYQLTLLQSLRISGGALTMSLQNLMSLRWLKFEQKFPLDVMLPSSLTSLWIWNEENLKAIPGRLFQNLSSLKVLHIINCPKLQSLPREAFPPSLGELRIRRCPHLKRQRFEVKGDYWTIIWSIPYVQID</sequence>
<dbReference type="GO" id="GO:0043531">
    <property type="term" value="F:ADP binding"/>
    <property type="evidence" value="ECO:0007669"/>
    <property type="project" value="InterPro"/>
</dbReference>
<feature type="domain" description="Disease resistance protein At4g27190-like leucine-rich repeats" evidence="8">
    <location>
        <begin position="509"/>
        <end position="631"/>
    </location>
</feature>
<dbReference type="Pfam" id="PF23247">
    <property type="entry name" value="LRR_RPS2"/>
    <property type="match status" value="1"/>
</dbReference>
<dbReference type="Pfam" id="PF18052">
    <property type="entry name" value="Rx_N"/>
    <property type="match status" value="1"/>
</dbReference>
<dbReference type="GO" id="GO:0005524">
    <property type="term" value="F:ATP binding"/>
    <property type="evidence" value="ECO:0007669"/>
    <property type="project" value="UniProtKB-KW"/>
</dbReference>
<evidence type="ECO:0000259" key="9">
    <source>
        <dbReference type="Pfam" id="PF25019"/>
    </source>
</evidence>
<evidence type="ECO:0000256" key="3">
    <source>
        <dbReference type="ARBA" id="ARBA00022741"/>
    </source>
</evidence>
<evidence type="ECO:0000259" key="6">
    <source>
        <dbReference type="Pfam" id="PF00931"/>
    </source>
</evidence>
<feature type="domain" description="NB-ARC" evidence="6">
    <location>
        <begin position="188"/>
        <end position="236"/>
    </location>
</feature>
<dbReference type="Gene3D" id="3.40.50.300">
    <property type="entry name" value="P-loop containing nucleotide triphosphate hydrolases"/>
    <property type="match status" value="1"/>
</dbReference>
<dbReference type="GO" id="GO:0006952">
    <property type="term" value="P:defense response"/>
    <property type="evidence" value="ECO:0007669"/>
    <property type="project" value="UniProtKB-KW"/>
</dbReference>
<evidence type="ECO:0000256" key="5">
    <source>
        <dbReference type="ARBA" id="ARBA00022840"/>
    </source>
</evidence>
<keyword evidence="1" id="KW-0433">Leucine-rich repeat</keyword>
<evidence type="ECO:0000313" key="10">
    <source>
        <dbReference type="EMBL" id="GKV48916.1"/>
    </source>
</evidence>
<dbReference type="Gene3D" id="3.80.10.10">
    <property type="entry name" value="Ribonuclease Inhibitor"/>
    <property type="match status" value="3"/>
</dbReference>
<name>A0AAV5MGA5_9ROSI</name>
<dbReference type="EMBL" id="BPVZ01000275">
    <property type="protein sequence ID" value="GKV48916.1"/>
    <property type="molecule type" value="Genomic_DNA"/>
</dbReference>
<dbReference type="InterPro" id="IPR041118">
    <property type="entry name" value="Rx_N"/>
</dbReference>
<feature type="domain" description="R13L1/DRL21-like LRR repeat region" evidence="9">
    <location>
        <begin position="293"/>
        <end position="421"/>
    </location>
</feature>
<evidence type="ECO:0000256" key="2">
    <source>
        <dbReference type="ARBA" id="ARBA00022737"/>
    </source>
</evidence>
<keyword evidence="2" id="KW-0677">Repeat</keyword>